<evidence type="ECO:0000313" key="16">
    <source>
        <dbReference type="EMBL" id="CDT34114.1"/>
    </source>
</evidence>
<dbReference type="GeneID" id="66354860"/>
<dbReference type="EMBL" id="LK932505">
    <property type="protein sequence ID" value="CDS85351.1"/>
    <property type="molecule type" value="Genomic_DNA"/>
</dbReference>
<comment type="subcellular location">
    <subcellularLocation>
        <location evidence="1 10">Cytoplasm</location>
    </subcellularLocation>
</comment>
<gene>
    <name evidence="10 14" type="primary">grpE</name>
    <name evidence="16" type="ORF">BN1095_440066</name>
    <name evidence="14" type="ORF">BN1096_520241</name>
    <name evidence="15" type="ORF">BN1097_630379</name>
    <name evidence="17" type="ORF">KRM00_002126</name>
    <name evidence="20" type="ORF">SAMEA1402366_01368</name>
    <name evidence="19" type="ORF">SAMEA1402399_00274</name>
    <name evidence="18" type="ORF">SAMEA3375112_01665</name>
</gene>
<evidence type="ECO:0000313" key="21">
    <source>
        <dbReference type="Proteomes" id="UP000189137"/>
    </source>
</evidence>
<dbReference type="NCBIfam" id="NF010738">
    <property type="entry name" value="PRK14140.1"/>
    <property type="match status" value="1"/>
</dbReference>
<evidence type="ECO:0000256" key="7">
    <source>
        <dbReference type="ARBA" id="ARBA00053401"/>
    </source>
</evidence>
<evidence type="ECO:0000313" key="19">
    <source>
        <dbReference type="EMBL" id="VFD29235.1"/>
    </source>
</evidence>
<evidence type="ECO:0000256" key="10">
    <source>
        <dbReference type="HAMAP-Rule" id="MF_01151"/>
    </source>
</evidence>
<dbReference type="CDD" id="cd00446">
    <property type="entry name" value="GrpE"/>
    <property type="match status" value="1"/>
</dbReference>
<reference evidence="17" key="2">
    <citation type="journal article" date="2018" name="Genome Biol.">
        <title>SKESA: strategic k-mer extension for scrupulous assemblies.</title>
        <authorList>
            <person name="Souvorov A."/>
            <person name="Agarwala R."/>
            <person name="Lipman D.J."/>
        </authorList>
    </citation>
    <scope>NUCLEOTIDE SEQUENCE</scope>
    <source>
        <strain evidence="17">HN1000</strain>
    </source>
</reference>
<evidence type="ECO:0000256" key="11">
    <source>
        <dbReference type="RuleBase" id="RU004478"/>
    </source>
</evidence>
<reference evidence="17" key="4">
    <citation type="submission" date="2021-06" db="EMBL/GenBank/DDBJ databases">
        <authorList>
            <consortium name="NCBI Pathogen Detection Project"/>
        </authorList>
    </citation>
    <scope>NUCLEOTIDE SEQUENCE</scope>
    <source>
        <strain evidence="17">HN1000</strain>
    </source>
</reference>
<dbReference type="GO" id="GO:0042803">
    <property type="term" value="F:protein homodimerization activity"/>
    <property type="evidence" value="ECO:0007669"/>
    <property type="project" value="InterPro"/>
</dbReference>
<keyword evidence="4 10" id="KW-0963">Cytoplasm</keyword>
<evidence type="ECO:0000256" key="12">
    <source>
        <dbReference type="SAM" id="Coils"/>
    </source>
</evidence>
<dbReference type="EMBL" id="LK932402">
    <property type="protein sequence ID" value="CDS88069.1"/>
    <property type="molecule type" value="Genomic_DNA"/>
</dbReference>
<accession>A0A031WHE4</accession>
<evidence type="ECO:0000313" key="14">
    <source>
        <dbReference type="EMBL" id="CDS85351.1"/>
    </source>
</evidence>
<evidence type="ECO:0000256" key="3">
    <source>
        <dbReference type="ARBA" id="ARBA00011738"/>
    </source>
</evidence>
<dbReference type="GO" id="GO:0051082">
    <property type="term" value="F:unfolded protein binding"/>
    <property type="evidence" value="ECO:0007669"/>
    <property type="project" value="TreeGrafter"/>
</dbReference>
<dbReference type="GO" id="GO:0051087">
    <property type="term" value="F:protein-folding chaperone binding"/>
    <property type="evidence" value="ECO:0007669"/>
    <property type="project" value="InterPro"/>
</dbReference>
<feature type="coiled-coil region" evidence="12">
    <location>
        <begin position="63"/>
        <end position="97"/>
    </location>
</feature>
<protein>
    <recommendedName>
        <fullName evidence="8 10">Protein GrpE</fullName>
    </recommendedName>
    <alternativeName>
        <fullName evidence="9 10">HSP-70 cofactor</fullName>
    </alternativeName>
</protein>
<evidence type="ECO:0000313" key="22">
    <source>
        <dbReference type="Proteomes" id="UP000372533"/>
    </source>
</evidence>
<dbReference type="SUPFAM" id="SSF58014">
    <property type="entry name" value="Coiled-coil domain of nucleotide exchange factor GrpE"/>
    <property type="match status" value="1"/>
</dbReference>
<dbReference type="SMR" id="A0A031WHE4"/>
<dbReference type="Gene3D" id="2.30.22.10">
    <property type="entry name" value="Head domain of nucleotide exchange factor GrpE"/>
    <property type="match status" value="1"/>
</dbReference>
<evidence type="ECO:0000256" key="8">
    <source>
        <dbReference type="ARBA" id="ARBA00072274"/>
    </source>
</evidence>
<proteinExistence type="inferred from homology"/>
<dbReference type="InterPro" id="IPR000740">
    <property type="entry name" value="GrpE"/>
</dbReference>
<dbReference type="EMBL" id="CAAJVP010000005">
    <property type="protein sequence ID" value="VHY02534.1"/>
    <property type="molecule type" value="Genomic_DNA"/>
</dbReference>
<comment type="subunit">
    <text evidence="3 10">Homodimer.</text>
</comment>
<feature type="region of interest" description="Disordered" evidence="13">
    <location>
        <begin position="1"/>
        <end position="56"/>
    </location>
</feature>
<dbReference type="PATRIC" id="fig|1496.1373.peg.545"/>
<evidence type="ECO:0000256" key="2">
    <source>
        <dbReference type="ARBA" id="ARBA00009054"/>
    </source>
</evidence>
<dbReference type="GO" id="GO:0005737">
    <property type="term" value="C:cytoplasm"/>
    <property type="evidence" value="ECO:0007669"/>
    <property type="project" value="UniProtKB-SubCell"/>
</dbReference>
<dbReference type="RefSeq" id="WP_004454752.1">
    <property type="nucleotide sequence ID" value="NZ_AP031492.1"/>
</dbReference>
<evidence type="ECO:0000256" key="1">
    <source>
        <dbReference type="ARBA" id="ARBA00004496"/>
    </source>
</evidence>
<evidence type="ECO:0000256" key="4">
    <source>
        <dbReference type="ARBA" id="ARBA00022490"/>
    </source>
</evidence>
<dbReference type="PANTHER" id="PTHR21237">
    <property type="entry name" value="GRPE PROTEIN"/>
    <property type="match status" value="1"/>
</dbReference>
<dbReference type="GO" id="GO:0006457">
    <property type="term" value="P:protein folding"/>
    <property type="evidence" value="ECO:0007669"/>
    <property type="project" value="InterPro"/>
</dbReference>
<keyword evidence="5 10" id="KW-0346">Stress response</keyword>
<dbReference type="KEGG" id="pdf:CD630DERM_24620"/>
<comment type="function">
    <text evidence="7 10">Participates actively in the response to hyperosmotic and heat shock by preventing the aggregation of stress-denatured proteins, in association with DnaK and GrpE. It is the nucleotide exchange factor for DnaK and may function as a thermosensor. Unfolded proteins bind initially to DnaJ; upon interaction with the DnaJ-bound protein, DnaK hydrolyzes its bound ATP, resulting in the formation of a stable complex. GrpE releases ADP from DnaK; ATP binding to DnaK triggers the release of the substrate protein, thus completing the reaction cycle. Several rounds of ATP-dependent interactions between DnaJ, DnaK and GrpE are required for fully efficient folding.</text>
</comment>
<dbReference type="HAMAP" id="MF_01151">
    <property type="entry name" value="GrpE"/>
    <property type="match status" value="1"/>
</dbReference>
<organism evidence="14">
    <name type="scientific">Clostridioides difficile</name>
    <name type="common">Peptoclostridium difficile</name>
    <dbReference type="NCBI Taxonomy" id="1496"/>
    <lineage>
        <taxon>Bacteria</taxon>
        <taxon>Bacillati</taxon>
        <taxon>Bacillota</taxon>
        <taxon>Clostridia</taxon>
        <taxon>Peptostreptococcales</taxon>
        <taxon>Peptostreptococcaceae</taxon>
        <taxon>Clostridioides</taxon>
    </lineage>
</organism>
<dbReference type="Proteomes" id="UP000372533">
    <property type="component" value="Unassembled WGS sequence"/>
</dbReference>
<dbReference type="EMBL" id="DAEPXK010000020">
    <property type="protein sequence ID" value="HBH1542637.1"/>
    <property type="molecule type" value="Genomic_DNA"/>
</dbReference>
<dbReference type="EMBL" id="CAADAN010000001">
    <property type="protein sequence ID" value="VFD29235.1"/>
    <property type="molecule type" value="Genomic_DNA"/>
</dbReference>
<evidence type="ECO:0000256" key="9">
    <source>
        <dbReference type="ARBA" id="ARBA00076414"/>
    </source>
</evidence>
<dbReference type="EMBL" id="FUPS01000005">
    <property type="protein sequence ID" value="SJS27430.1"/>
    <property type="molecule type" value="Genomic_DNA"/>
</dbReference>
<dbReference type="Proteomes" id="UP000411588">
    <property type="component" value="Unassembled WGS sequence"/>
</dbReference>
<evidence type="ECO:0000256" key="13">
    <source>
        <dbReference type="SAM" id="MobiDB-lite"/>
    </source>
</evidence>
<dbReference type="PRINTS" id="PR00773">
    <property type="entry name" value="GRPEPROTEIN"/>
</dbReference>
<dbReference type="SUPFAM" id="SSF51064">
    <property type="entry name" value="Head domain of nucleotide exchange factor GrpE"/>
    <property type="match status" value="1"/>
</dbReference>
<dbReference type="PANTHER" id="PTHR21237:SF23">
    <property type="entry name" value="GRPE PROTEIN HOMOLOG, MITOCHONDRIAL"/>
    <property type="match status" value="1"/>
</dbReference>
<evidence type="ECO:0000313" key="20">
    <source>
        <dbReference type="EMBL" id="VHY02534.1"/>
    </source>
</evidence>
<evidence type="ECO:0000256" key="5">
    <source>
        <dbReference type="ARBA" id="ARBA00023016"/>
    </source>
</evidence>
<dbReference type="InterPro" id="IPR009012">
    <property type="entry name" value="GrpE_head"/>
</dbReference>
<sequence>MDKKNEQQEVREENDTSINQESETQVELEEEVVNEECETSSEKTDEKEVDDENVTDINSKLAEKKLQDELDELNDKYQRLQAEYANYRRRTQQEKETIGVFANEKIITELIPVIDSMERALDACEDKEDTMYKGISLVHKQLIDTLVKFGVEEIEAESKEFDPNLHLAVMQESVDGVEANQIVMVLQKGYKLGTKVVRPSMVKVSC</sequence>
<dbReference type="GO" id="GO:0000774">
    <property type="term" value="F:adenyl-nucleotide exchange factor activity"/>
    <property type="evidence" value="ECO:0007669"/>
    <property type="project" value="InterPro"/>
</dbReference>
<dbReference type="Pfam" id="PF01025">
    <property type="entry name" value="GrpE"/>
    <property type="match status" value="1"/>
</dbReference>
<feature type="compositionally biased region" description="Basic and acidic residues" evidence="13">
    <location>
        <begin position="1"/>
        <end position="14"/>
    </location>
</feature>
<dbReference type="AlphaFoldDB" id="A0A031WHE4"/>
<dbReference type="Gene3D" id="3.90.20.20">
    <property type="match status" value="1"/>
</dbReference>
<dbReference type="Proteomes" id="UP000189137">
    <property type="component" value="Unassembled WGS sequence"/>
</dbReference>
<evidence type="ECO:0000313" key="17">
    <source>
        <dbReference type="EMBL" id="HBH1542637.1"/>
    </source>
</evidence>
<reference evidence="19 23" key="3">
    <citation type="submission" date="2019-02" db="EMBL/GenBank/DDBJ databases">
        <authorList>
            <consortium name="Pathogen Informatics"/>
        </authorList>
    </citation>
    <scope>NUCLEOTIDE SEQUENCE [LARGE SCALE GENOMIC DNA]</scope>
    <source>
        <strain evidence="19">Clo34</strain>
        <strain evidence="23">clo34</strain>
        <strain evidence="22">tl291</strain>
        <strain evidence="20">Tl291</strain>
        <strain evidence="18 21">VRECD0157</strain>
    </source>
</reference>
<dbReference type="EMBL" id="LK933116">
    <property type="protein sequence ID" value="CDT34114.1"/>
    <property type="molecule type" value="Genomic_DNA"/>
</dbReference>
<evidence type="ECO:0000256" key="6">
    <source>
        <dbReference type="ARBA" id="ARBA00023186"/>
    </source>
</evidence>
<dbReference type="FunFam" id="2.30.22.10:FF:000001">
    <property type="entry name" value="Protein GrpE"/>
    <property type="match status" value="1"/>
</dbReference>
<comment type="similarity">
    <text evidence="2 10 11">Belongs to the GrpE family.</text>
</comment>
<dbReference type="OMA" id="PHRHQAI"/>
<dbReference type="Proteomes" id="UP000878956">
    <property type="component" value="Unassembled WGS sequence"/>
</dbReference>
<feature type="compositionally biased region" description="Acidic residues" evidence="13">
    <location>
        <begin position="24"/>
        <end position="39"/>
    </location>
</feature>
<evidence type="ECO:0000313" key="15">
    <source>
        <dbReference type="EMBL" id="CDS88069.1"/>
    </source>
</evidence>
<dbReference type="InterPro" id="IPR013805">
    <property type="entry name" value="GrpE_CC"/>
</dbReference>
<evidence type="ECO:0000313" key="18">
    <source>
        <dbReference type="EMBL" id="SJS27430.1"/>
    </source>
</evidence>
<keyword evidence="12" id="KW-0175">Coiled coil</keyword>
<keyword evidence="6 10" id="KW-0143">Chaperone</keyword>
<evidence type="ECO:0000313" key="23">
    <source>
        <dbReference type="Proteomes" id="UP000411588"/>
    </source>
</evidence>
<name>A0A031WHE4_CLODI</name>
<reference evidence="14" key="1">
    <citation type="submission" date="2014-07" db="EMBL/GenBank/DDBJ databases">
        <authorList>
            <person name="Monot Marc"/>
        </authorList>
    </citation>
    <scope>NUCLEOTIDE SEQUENCE</scope>
    <source>
        <strain evidence="16">7032989</strain>
        <strain evidence="15">7032994</strain>
    </source>
</reference>